<reference evidence="2 3" key="1">
    <citation type="submission" date="2019-05" db="EMBL/GenBank/DDBJ databases">
        <title>Another draft genome of Portunus trituberculatus and its Hox gene families provides insights of decapod evolution.</title>
        <authorList>
            <person name="Jeong J.-H."/>
            <person name="Song I."/>
            <person name="Kim S."/>
            <person name="Choi T."/>
            <person name="Kim D."/>
            <person name="Ryu S."/>
            <person name="Kim W."/>
        </authorList>
    </citation>
    <scope>NUCLEOTIDE SEQUENCE [LARGE SCALE GENOMIC DNA]</scope>
    <source>
        <tissue evidence="2">Muscle</tissue>
    </source>
</reference>
<feature type="region of interest" description="Disordered" evidence="1">
    <location>
        <begin position="88"/>
        <end position="109"/>
    </location>
</feature>
<evidence type="ECO:0000313" key="3">
    <source>
        <dbReference type="Proteomes" id="UP000324222"/>
    </source>
</evidence>
<dbReference type="AlphaFoldDB" id="A0A5B7JGG1"/>
<dbReference type="Proteomes" id="UP000324222">
    <property type="component" value="Unassembled WGS sequence"/>
</dbReference>
<sequence length="109" mass="12442">MVRYMMDCSGTHGAHGEAKPEARTGKRLMAYYNYNTNIIQTVTVTPPQFRKTPIRKDNRRKVHNRYYYITKTTTTTATKSIGNAITHASEYPQLSSPPPRSPPQLRGKK</sequence>
<evidence type="ECO:0000313" key="2">
    <source>
        <dbReference type="EMBL" id="MPC91444.1"/>
    </source>
</evidence>
<name>A0A5B7JGG1_PORTR</name>
<comment type="caution">
    <text evidence="2">The sequence shown here is derived from an EMBL/GenBank/DDBJ whole genome shotgun (WGS) entry which is preliminary data.</text>
</comment>
<feature type="region of interest" description="Disordered" evidence="1">
    <location>
        <begin position="1"/>
        <end position="21"/>
    </location>
</feature>
<gene>
    <name evidence="2" type="ORF">E2C01_086482</name>
</gene>
<dbReference type="EMBL" id="VSRR010087789">
    <property type="protein sequence ID" value="MPC91444.1"/>
    <property type="molecule type" value="Genomic_DNA"/>
</dbReference>
<proteinExistence type="predicted"/>
<keyword evidence="3" id="KW-1185">Reference proteome</keyword>
<protein>
    <submittedName>
        <fullName evidence="2">Uncharacterized protein</fullName>
    </submittedName>
</protein>
<organism evidence="2 3">
    <name type="scientific">Portunus trituberculatus</name>
    <name type="common">Swimming crab</name>
    <name type="synonym">Neptunus trituberculatus</name>
    <dbReference type="NCBI Taxonomy" id="210409"/>
    <lineage>
        <taxon>Eukaryota</taxon>
        <taxon>Metazoa</taxon>
        <taxon>Ecdysozoa</taxon>
        <taxon>Arthropoda</taxon>
        <taxon>Crustacea</taxon>
        <taxon>Multicrustacea</taxon>
        <taxon>Malacostraca</taxon>
        <taxon>Eumalacostraca</taxon>
        <taxon>Eucarida</taxon>
        <taxon>Decapoda</taxon>
        <taxon>Pleocyemata</taxon>
        <taxon>Brachyura</taxon>
        <taxon>Eubrachyura</taxon>
        <taxon>Portunoidea</taxon>
        <taxon>Portunidae</taxon>
        <taxon>Portuninae</taxon>
        <taxon>Portunus</taxon>
    </lineage>
</organism>
<evidence type="ECO:0000256" key="1">
    <source>
        <dbReference type="SAM" id="MobiDB-lite"/>
    </source>
</evidence>
<accession>A0A5B7JGG1</accession>